<feature type="domain" description="Fibronectin type-III" evidence="4">
    <location>
        <begin position="125"/>
        <end position="215"/>
    </location>
</feature>
<feature type="domain" description="Fibronectin type-III" evidence="4">
    <location>
        <begin position="1157"/>
        <end position="1256"/>
    </location>
</feature>
<dbReference type="InterPro" id="IPR003961">
    <property type="entry name" value="FN3_dom"/>
</dbReference>
<feature type="domain" description="MAM" evidence="3">
    <location>
        <begin position="429"/>
        <end position="597"/>
    </location>
</feature>
<dbReference type="PANTHER" id="PTHR23282">
    <property type="entry name" value="APICAL ENDOSOMAL GLYCOPROTEIN PRECURSOR"/>
    <property type="match status" value="1"/>
</dbReference>
<dbReference type="NCBIfam" id="TIGR04183">
    <property type="entry name" value="Por_Secre_tail"/>
    <property type="match status" value="1"/>
</dbReference>
<accession>A0A081DA45</accession>
<feature type="domain" description="Fibronectin type-III" evidence="4">
    <location>
        <begin position="1714"/>
        <end position="1804"/>
    </location>
</feature>
<gene>
    <name evidence="5" type="ORF">JCM19296_1383</name>
</gene>
<name>A0A081DA45_NONUL</name>
<dbReference type="Pfam" id="PF18962">
    <property type="entry name" value="Por_Secre_tail"/>
    <property type="match status" value="1"/>
</dbReference>
<evidence type="ECO:0008006" key="7">
    <source>
        <dbReference type="Google" id="ProtNLM"/>
    </source>
</evidence>
<evidence type="ECO:0000256" key="1">
    <source>
        <dbReference type="ARBA" id="ARBA00022729"/>
    </source>
</evidence>
<evidence type="ECO:0000259" key="4">
    <source>
        <dbReference type="PROSITE" id="PS50853"/>
    </source>
</evidence>
<dbReference type="SMART" id="SM00060">
    <property type="entry name" value="FN3"/>
    <property type="match status" value="9"/>
</dbReference>
<dbReference type="PROSITE" id="PS50060">
    <property type="entry name" value="MAM_2"/>
    <property type="match status" value="6"/>
</dbReference>
<feature type="domain" description="Fibronectin type-III" evidence="4">
    <location>
        <begin position="596"/>
        <end position="695"/>
    </location>
</feature>
<dbReference type="InterPro" id="IPR000998">
    <property type="entry name" value="MAM_dom"/>
</dbReference>
<feature type="domain" description="Fibronectin type-III" evidence="4">
    <location>
        <begin position="881"/>
        <end position="977"/>
    </location>
</feature>
<dbReference type="GO" id="GO:0016020">
    <property type="term" value="C:membrane"/>
    <property type="evidence" value="ECO:0007669"/>
    <property type="project" value="InterPro"/>
</dbReference>
<feature type="domain" description="Fibronectin type-III" evidence="4">
    <location>
        <begin position="1983"/>
        <end position="2072"/>
    </location>
</feature>
<dbReference type="InterPro" id="IPR051560">
    <property type="entry name" value="MAM_domain-containing"/>
</dbReference>
<proteinExistence type="predicted"/>
<keyword evidence="1 2" id="KW-0732">Signal</keyword>
<dbReference type="SUPFAM" id="SSF49265">
    <property type="entry name" value="Fibronectin type III"/>
    <property type="match status" value="7"/>
</dbReference>
<dbReference type="InterPro" id="IPR013320">
    <property type="entry name" value="ConA-like_dom_sf"/>
</dbReference>
<evidence type="ECO:0000259" key="3">
    <source>
        <dbReference type="PROSITE" id="PS50060"/>
    </source>
</evidence>
<dbReference type="InterPro" id="IPR026444">
    <property type="entry name" value="Secre_tail"/>
</dbReference>
<dbReference type="PANTHER" id="PTHR23282:SF101">
    <property type="entry name" value="MAM DOMAIN-CONTAINING PROTEIN"/>
    <property type="match status" value="1"/>
</dbReference>
<dbReference type="CDD" id="cd00063">
    <property type="entry name" value="FN3"/>
    <property type="match status" value="3"/>
</dbReference>
<reference evidence="5 6" key="1">
    <citation type="journal article" date="2014" name="Genome Announc.">
        <title>Draft Genome Sequences of Marine Flavobacterium Nonlabens Strains NR17, NR24, NR27, NR32, NR33, and Ara13.</title>
        <authorList>
            <person name="Nakanishi M."/>
            <person name="Meirelles P."/>
            <person name="Suzuki R."/>
            <person name="Takatani N."/>
            <person name="Mino S."/>
            <person name="Suda W."/>
            <person name="Oshima K."/>
            <person name="Hattori M."/>
            <person name="Ohkuma M."/>
            <person name="Hosokawa M."/>
            <person name="Miyashita K."/>
            <person name="Thompson F.L."/>
            <person name="Niwa A."/>
            <person name="Sawabe T."/>
            <person name="Sawabe T."/>
        </authorList>
    </citation>
    <scope>NUCLEOTIDE SEQUENCE [LARGE SCALE GENOMIC DNA]</scope>
    <source>
        <strain evidence="6">JCM19296</strain>
    </source>
</reference>
<dbReference type="SMART" id="SM00137">
    <property type="entry name" value="MAM"/>
    <property type="match status" value="4"/>
</dbReference>
<dbReference type="GO" id="GO:0004553">
    <property type="term" value="F:hydrolase activity, hydrolyzing O-glycosyl compounds"/>
    <property type="evidence" value="ECO:0007669"/>
    <property type="project" value="UniProtKB-ARBA"/>
</dbReference>
<feature type="signal peptide" evidence="2">
    <location>
        <begin position="1"/>
        <end position="19"/>
    </location>
</feature>
<feature type="domain" description="MAM" evidence="3">
    <location>
        <begin position="708"/>
        <end position="877"/>
    </location>
</feature>
<feature type="domain" description="Fibronectin type-III" evidence="4">
    <location>
        <begin position="218"/>
        <end position="310"/>
    </location>
</feature>
<feature type="domain" description="MAM" evidence="3">
    <location>
        <begin position="1265"/>
        <end position="1436"/>
    </location>
</feature>
<feature type="chain" id="PRO_5001756645" description="Carboxypeptidase T" evidence="2">
    <location>
        <begin position="20"/>
        <end position="2341"/>
    </location>
</feature>
<feature type="domain" description="MAM" evidence="3">
    <location>
        <begin position="1543"/>
        <end position="1714"/>
    </location>
</feature>
<feature type="domain" description="MAM" evidence="3">
    <location>
        <begin position="983"/>
        <end position="1157"/>
    </location>
</feature>
<dbReference type="EMBL" id="BBLG01000002">
    <property type="protein sequence ID" value="GAK75791.1"/>
    <property type="molecule type" value="Genomic_DNA"/>
</dbReference>
<feature type="domain" description="MAM" evidence="3">
    <location>
        <begin position="1819"/>
        <end position="1983"/>
    </location>
</feature>
<evidence type="ECO:0000256" key="2">
    <source>
        <dbReference type="SAM" id="SignalP"/>
    </source>
</evidence>
<evidence type="ECO:0000313" key="5">
    <source>
        <dbReference type="EMBL" id="GAK75791.1"/>
    </source>
</evidence>
<dbReference type="GO" id="GO:0005975">
    <property type="term" value="P:carbohydrate metabolic process"/>
    <property type="evidence" value="ECO:0007669"/>
    <property type="project" value="UniProtKB-ARBA"/>
</dbReference>
<organism evidence="5 6">
    <name type="scientific">Nonlabens ulvanivorans</name>
    <name type="common">Persicivirga ulvanivorans</name>
    <dbReference type="NCBI Taxonomy" id="906888"/>
    <lineage>
        <taxon>Bacteria</taxon>
        <taxon>Pseudomonadati</taxon>
        <taxon>Bacteroidota</taxon>
        <taxon>Flavobacteriia</taxon>
        <taxon>Flavobacteriales</taxon>
        <taxon>Flavobacteriaceae</taxon>
        <taxon>Nonlabens</taxon>
    </lineage>
</organism>
<dbReference type="InterPro" id="IPR036116">
    <property type="entry name" value="FN3_sf"/>
</dbReference>
<dbReference type="Gene3D" id="2.60.120.200">
    <property type="match status" value="6"/>
</dbReference>
<evidence type="ECO:0000313" key="6">
    <source>
        <dbReference type="Proteomes" id="UP000028980"/>
    </source>
</evidence>
<dbReference type="Proteomes" id="UP000028980">
    <property type="component" value="Unassembled WGS sequence"/>
</dbReference>
<feature type="domain" description="Fibronectin type-III" evidence="4">
    <location>
        <begin position="1436"/>
        <end position="1528"/>
    </location>
</feature>
<dbReference type="Pfam" id="PF00629">
    <property type="entry name" value="MAM"/>
    <property type="match status" value="5"/>
</dbReference>
<dbReference type="CDD" id="cd06263">
    <property type="entry name" value="MAM"/>
    <property type="match status" value="1"/>
</dbReference>
<protein>
    <recommendedName>
        <fullName evidence="7">Carboxypeptidase T</fullName>
    </recommendedName>
</protein>
<dbReference type="PROSITE" id="PS50853">
    <property type="entry name" value="FN3"/>
    <property type="match status" value="8"/>
</dbReference>
<dbReference type="Gene3D" id="2.60.40.10">
    <property type="entry name" value="Immunoglobulins"/>
    <property type="match status" value="8"/>
</dbReference>
<comment type="caution">
    <text evidence="5">The sequence shown here is derived from an EMBL/GenBank/DDBJ whole genome shotgun (WGS) entry which is preliminary data.</text>
</comment>
<dbReference type="InterPro" id="IPR013783">
    <property type="entry name" value="Ig-like_fold"/>
</dbReference>
<sequence length="2341" mass="245907">MKHFYATLLALFTVSMMVAQCNYSLEMLDNFGDGWGNGSQISVTINGGTPQVYTVPNPPGNINTVSITVNDGDTISLDYVADSVTPGDNEFTLYDSEGIVVVTSGFSPATGNFFSGAASCPSCPAVTNITSNNVVADSAEIAWVNGGTETQWIIEYGVAPYTCGSGGTQVTASSNPFTITGLSSITTYDVYVIAVCGAMDQSACQGPIQLTTTESCPSPSNFAPVTQTANSISFVWDANGNPNPTFEVEYGPSPYTQGSGGTTVQQFTAPFADVTGLASDTSYDFYIRIDCGMGDFSLWVGPYTAQTLISCFPVSALQADFVGSDLADISWLAGQTETEWELEWALAGTITTPFSTPSQGTVVNVMTNPSTQLTGLTDDTAYDIYVRAVCDPVAPDYSSVQNISIATQCLPLAATTAMPYSEDFETFTANTDFERENCWSATFMGGTNNFSEYDWNVTTTGVTPSGGTGPDAANSGTGYMYIETLGNDGDTATLFSPIINVDGLTEPSVQFYYHLFGPNMGDLSVDVYDGTTWQTGLFTSSGQVQTAGNDPFEQAIINLAGYTGDIQVRFVSTRVGFTSGDMAIDDFSVEEAPACAPVSLLNTGVLNANDAEITWQSQGSETTWIVEYGPTGFVPGTSATDPDVFEVSVTTNPYTITGLDDTTTYDFYVTADCGMSTLSTQTGPDTFTTAFLPPSGVSCPGMDNVFVFQEEFETNDNGWTGDIGVGTTTAALWNFNRAISPGSTNTGPDAPFSGGGFAYLETSGTVTTPAEIVSPAIDLSFATDGAELSFYYFAYGAEIDEFTVNVGTSPTGPWTNEFTAIGQLQTAGSDPWAPVGVNLDAYVGQVIYLQITGKESATNGFTADIAIDLLRVETCGAFCSPPSMLAALNITDTTVDVDFADTNATAATSYEVLVQPAGDPAPDATTTGIQQTATANPYNWTGLTAFTNYDVYVRTDCMGAAGFSVWSGPISFQTACAVFTAPYSENFETFTATTNFLEENCWSADADGTYDWNVDNNGSTPSTGTGPLMAFSGTNYFYTEASSTGAEARLVSPIIDYSTLTTPSIQFYYHMFGAQIGTLHVDVNDGTGWINDVDMIVGAQQTAQADDWIQRIVDISAITGLTGTELSVRLRAESNGTFAGDISIDDFRVDEIPTCPAPSALMVDDTSITITDATIDWTENGTATTYDVEWGGPIGYTQGMPPAAPLGGTATGVTKPYTVTGLQGSTQYDFYVRAICGGATDTSVWVGPVSFQTLCDAIAAPYFEDFETFAPNTSFVEELCWTASSVDAYDWNVDGVGSTPSTGTGPANANSGVNYFYTEASSGTSGTSVATLVSPLVDLSPLTTPSVEFFYHMFGGQIGTLDLEINDGSGWVNVITIGPGQIQTAQADPWASQISDLSAYASSTVQFRFVATSAGTFEGDISLDDFRVDELPACPNPSFLSVSNLTDTTADLSWTENGGSTVWTVEVQPQGVAQGTMPAAYLNAAATNAETASGLMPDTLYDFYVTSDCGAGAFSNTVGPFSFKTECAPLTAPYIEDFETFTANLDFAEENCWKGSFDSTSFTAWDWNLDDAGGTPTTNTGPNLAFNGSSYFYIEGNGGAAGNEATLLSPLVDVSTLTAPSVQFNYHMFGAVTGVLHVDVNDGSGFVNDVVLISGQQQADGNAPWELGVIDLSTFTGSVVQVRFRAERTDSGFTGTSDIALDNVVFDELPACAQPSILSSANVSDVDAEISWNENGSATSWNVEYGPCGFTLGTGTSVVATSNTGFLISGLTSETCYEFYVTADCGMGTLSGTAGPATFTTECAAVVAPYTEGFETFTVSTAFTDENCWSTPQTSGYTWDVSTNGTGSTNTGPTSAATGSNYFFTEASSGSAGDEAELLSPLIDMSALTNPALSFAYHMWGGPDFDTLHIDVNDGTGWTPDVFTLVGQQQANQADAWQTAIVGLGAYTGATVQIRFRGTRGASFGGDISIDDVVVDDFNGCLTPTNVAAANITATSVDISWSAGGSETVWEYAVLPSGSGAPTGAGTSTMNTMESVSGLASSSSFEVYVRADCGMGNFSSWVGPINFATDCAPIVAPYGTATGAPGNDFTAYPGVCWSEGDDTATTVGPNGVDGAWASDDFANDATSSNGQAAKINIWNTAAINDWLVTPEFDLGTSGNFEAIFDIAHTTFAATGATAFTGDQQIQLLITDDAGLTWTAIQTWDATSPAISNTGQLETVSLSSYTGIVQLAFWGGTNGVTGAGTDSEFFVDNFTIDATQSNVSIEELGFTFYPNPVKDVLNINGLQNIDSASVMNMLGQQVINVSPGVTNAQIDMTTLSAGVYLVQVTTDSRTSTIRVVKE</sequence>
<dbReference type="SUPFAM" id="SSF49899">
    <property type="entry name" value="Concanavalin A-like lectins/glucanases"/>
    <property type="match status" value="6"/>
</dbReference>